<feature type="compositionally biased region" description="Polar residues" evidence="3">
    <location>
        <begin position="243"/>
        <end position="253"/>
    </location>
</feature>
<keyword evidence="1" id="KW-0677">Repeat</keyword>
<sequence length="1204" mass="134265">MTASSSKRVSYVAASVMVAMALTLLQLGAEGVPRDGEESTEGPTLPPDAERSHLRVTIVARVRPSGWKRESGAPYGINKVISRDVTQNGLDGTTLYKAGLLGRSKNKKSLRPEDSTTGSIGAVVSAGGMNQTMMAKQGDDDNKVVTGNNETTLSPSPMTQTVLRSADENNTSDQQPAANPPFTSAPRHVTSEGGFIENAPETFDVEEIQWNASVLSGEANDQPEPTVPPFETASLMAGVQLDGDNSSSLTDTKGGNIESHDNGGEGGGDRFTSDDLKRKYSVPRDGTIGGRENDAQEYPTAYRSARKARKNVQQTLNDAKDETVETSRGSAVTSSQHTGMSAKEKRSRLGERLGNKRKLTGKKEQRHPEPRERDGSPKEGRVVRDDIRNIGEEADQWESRKNDKAAQNIEGMQADFFLGPEYFGFFQNTNSTESTKISSKGNSPIDDDGFKNEETSGDAEVSFSSPSTTPDDSPQPPLKQTPTPSHHSKETPLVSASTVPNSTDDLLSTGDTGRRPTTRNPADQHSTFIENDFQNSTVTKLKSHYERCEDCMLVRHDFSTRLTCGYYDDQAKDFEDWSRKYVDILRNGCPCAGQNHRAQCCHKPSELVRDGLNAVTRVISDVQQILLNQCTKCPVDCQWESWGPWSDCPLICDGARVYSTRRRNRLQERYGGLQCQGRPSEDKLCPATPNVVGHWLSWSSWSECQGRCEGTRFRDRDCEAPTNTVCYKHCDGLDKQFEPCKTSQCCYPRIWTEWSQWTGCSEFDYHVQSSVKMRYRSCEAQLDFLDQPMCPTPCSGQALESQQCCHSSWSGWSEWTSCTSSIGNKDLDTGRDCDGGCRNRSRTCLVTPPGCSEPHCQGNAVDHLDCELTPCCAPPVWSEWGSWGSCSVSSGKGTQRRTRHCHPNPTQWRRPTCNTLDCNGQEEDIEERSCQGECEDCTPPSWGSWHEWSVCDFRDNPARRSRRRACRRAPSYNSRCQHLRCEGSDVGHEVCVCDPAQWSAWSAWSTCERHGNTVIRRRTHTCIHPKNPSYCPQDDCPGPSEEPDICCETPQWETWGLWSSCDSFMLQTRTRRCHVPRENLLSNCDTSCEGGDGKEERWCQLTRPTTTLPVIDCVDCPCVESCKDREDGDYPSCRQGCQHYIRCCKGEAIPIKCDEAKVYDSECRQCTYRTSQTCEANRYDRHIHELSIRKPSDSECRRRTGTSG</sequence>
<feature type="compositionally biased region" description="Polar residues" evidence="3">
    <location>
        <begin position="518"/>
        <end position="531"/>
    </location>
</feature>
<feature type="compositionally biased region" description="Polar residues" evidence="3">
    <location>
        <begin position="494"/>
        <end position="511"/>
    </location>
</feature>
<organism evidence="6 7">
    <name type="scientific">Lymnaea stagnalis</name>
    <name type="common">Great pond snail</name>
    <name type="synonym">Helix stagnalis</name>
    <dbReference type="NCBI Taxonomy" id="6523"/>
    <lineage>
        <taxon>Eukaryota</taxon>
        <taxon>Metazoa</taxon>
        <taxon>Spiralia</taxon>
        <taxon>Lophotrochozoa</taxon>
        <taxon>Mollusca</taxon>
        <taxon>Gastropoda</taxon>
        <taxon>Heterobranchia</taxon>
        <taxon>Euthyneura</taxon>
        <taxon>Panpulmonata</taxon>
        <taxon>Hygrophila</taxon>
        <taxon>Lymnaeoidea</taxon>
        <taxon>Lymnaeidae</taxon>
        <taxon>Lymnaea</taxon>
    </lineage>
</organism>
<feature type="chain" id="PRO_5043718713" description="Chitin-binding type-2 domain-containing protein" evidence="4">
    <location>
        <begin position="32"/>
        <end position="1204"/>
    </location>
</feature>
<dbReference type="InterPro" id="IPR000884">
    <property type="entry name" value="TSP1_rpt"/>
</dbReference>
<keyword evidence="7" id="KW-1185">Reference proteome</keyword>
<protein>
    <recommendedName>
        <fullName evidence="5">Chitin-binding type-2 domain-containing protein</fullName>
    </recommendedName>
</protein>
<comment type="caution">
    <text evidence="6">The sequence shown here is derived from an EMBL/GenBank/DDBJ whole genome shotgun (WGS) entry which is preliminary data.</text>
</comment>
<evidence type="ECO:0000256" key="2">
    <source>
        <dbReference type="ARBA" id="ARBA00023157"/>
    </source>
</evidence>
<dbReference type="PANTHER" id="PTHR22906:SF21">
    <property type="entry name" value="SEMA DOMAIN-CONTAINING PROTEIN"/>
    <property type="match status" value="1"/>
</dbReference>
<accession>A0AAV2IEU9</accession>
<dbReference type="GO" id="GO:0005576">
    <property type="term" value="C:extracellular region"/>
    <property type="evidence" value="ECO:0007669"/>
    <property type="project" value="InterPro"/>
</dbReference>
<feature type="signal peptide" evidence="4">
    <location>
        <begin position="1"/>
        <end position="31"/>
    </location>
</feature>
<reference evidence="6 7" key="1">
    <citation type="submission" date="2024-04" db="EMBL/GenBank/DDBJ databases">
        <authorList>
            <consortium name="Genoscope - CEA"/>
            <person name="William W."/>
        </authorList>
    </citation>
    <scope>NUCLEOTIDE SEQUENCE [LARGE SCALE GENOMIC DNA]</scope>
</reference>
<dbReference type="SUPFAM" id="SSF82895">
    <property type="entry name" value="TSP-1 type 1 repeat"/>
    <property type="match status" value="3"/>
</dbReference>
<dbReference type="GO" id="GO:0008061">
    <property type="term" value="F:chitin binding"/>
    <property type="evidence" value="ECO:0007669"/>
    <property type="project" value="InterPro"/>
</dbReference>
<feature type="compositionally biased region" description="Basic and acidic residues" evidence="3">
    <location>
        <begin position="258"/>
        <end position="278"/>
    </location>
</feature>
<evidence type="ECO:0000313" key="6">
    <source>
        <dbReference type="EMBL" id="CAL1544640.1"/>
    </source>
</evidence>
<feature type="region of interest" description="Disordered" evidence="3">
    <location>
        <begin position="432"/>
        <end position="531"/>
    </location>
</feature>
<dbReference type="EMBL" id="CAXITT010000635">
    <property type="protein sequence ID" value="CAL1544640.1"/>
    <property type="molecule type" value="Genomic_DNA"/>
</dbReference>
<dbReference type="PANTHER" id="PTHR22906">
    <property type="entry name" value="PROPERDIN"/>
    <property type="match status" value="1"/>
</dbReference>
<feature type="compositionally biased region" description="Basic and acidic residues" evidence="3">
    <location>
        <begin position="361"/>
        <end position="404"/>
    </location>
</feature>
<feature type="compositionally biased region" description="Basic and acidic residues" evidence="3">
    <location>
        <begin position="342"/>
        <end position="354"/>
    </location>
</feature>
<feature type="compositionally biased region" description="Polar residues" evidence="3">
    <location>
        <begin position="432"/>
        <end position="442"/>
    </location>
</feature>
<evidence type="ECO:0000256" key="4">
    <source>
        <dbReference type="SAM" id="SignalP"/>
    </source>
</evidence>
<proteinExistence type="predicted"/>
<feature type="region of interest" description="Disordered" evidence="3">
    <location>
        <begin position="32"/>
        <end position="52"/>
    </location>
</feature>
<evidence type="ECO:0000259" key="5">
    <source>
        <dbReference type="PROSITE" id="PS50940"/>
    </source>
</evidence>
<feature type="compositionally biased region" description="Polar residues" evidence="3">
    <location>
        <begin position="145"/>
        <end position="177"/>
    </location>
</feature>
<evidence type="ECO:0000256" key="3">
    <source>
        <dbReference type="SAM" id="MobiDB-lite"/>
    </source>
</evidence>
<name>A0AAV2IEU9_LYMST</name>
<feature type="region of interest" description="Disordered" evidence="3">
    <location>
        <begin position="133"/>
        <end position="192"/>
    </location>
</feature>
<dbReference type="InterPro" id="IPR052065">
    <property type="entry name" value="Compl_asym_regulator"/>
</dbReference>
<feature type="compositionally biased region" description="Low complexity" evidence="3">
    <location>
        <begin position="462"/>
        <end position="472"/>
    </location>
</feature>
<dbReference type="Proteomes" id="UP001497497">
    <property type="component" value="Unassembled WGS sequence"/>
</dbReference>
<dbReference type="InterPro" id="IPR002557">
    <property type="entry name" value="Chitin-bd_dom"/>
</dbReference>
<feature type="compositionally biased region" description="Polar residues" evidence="3">
    <location>
        <begin position="326"/>
        <end position="339"/>
    </location>
</feature>
<feature type="region of interest" description="Disordered" evidence="3">
    <location>
        <begin position="241"/>
        <end position="405"/>
    </location>
</feature>
<evidence type="ECO:0000313" key="7">
    <source>
        <dbReference type="Proteomes" id="UP001497497"/>
    </source>
</evidence>
<dbReference type="InterPro" id="IPR036383">
    <property type="entry name" value="TSP1_rpt_sf"/>
</dbReference>
<keyword evidence="2" id="KW-1015">Disulfide bond</keyword>
<dbReference type="PROSITE" id="PS50092">
    <property type="entry name" value="TSP1"/>
    <property type="match status" value="5"/>
</dbReference>
<evidence type="ECO:0000256" key="1">
    <source>
        <dbReference type="ARBA" id="ARBA00022737"/>
    </source>
</evidence>
<dbReference type="Gene3D" id="2.20.100.10">
    <property type="entry name" value="Thrombospondin type-1 (TSP1) repeat"/>
    <property type="match status" value="5"/>
</dbReference>
<keyword evidence="4" id="KW-0732">Signal</keyword>
<dbReference type="AlphaFoldDB" id="A0AAV2IEU9"/>
<dbReference type="SMART" id="SM00209">
    <property type="entry name" value="TSP1"/>
    <property type="match status" value="8"/>
</dbReference>
<gene>
    <name evidence="6" type="ORF">GSLYS_00018153001</name>
</gene>
<dbReference type="PROSITE" id="PS50940">
    <property type="entry name" value="CHIT_BIND_II"/>
    <property type="match status" value="1"/>
</dbReference>
<feature type="domain" description="Chitin-binding type-2" evidence="5">
    <location>
        <begin position="1119"/>
        <end position="1176"/>
    </location>
</feature>